<organism evidence="8 9">
    <name type="scientific">Erwinia plantamica</name>
    <dbReference type="NCBI Taxonomy" id="3237104"/>
    <lineage>
        <taxon>Bacteria</taxon>
        <taxon>Pseudomonadati</taxon>
        <taxon>Pseudomonadota</taxon>
        <taxon>Gammaproteobacteria</taxon>
        <taxon>Enterobacterales</taxon>
        <taxon>Erwiniaceae</taxon>
        <taxon>Erwinia</taxon>
    </lineage>
</organism>
<feature type="transmembrane region" description="Helical" evidence="6">
    <location>
        <begin position="136"/>
        <end position="158"/>
    </location>
</feature>
<proteinExistence type="predicted"/>
<evidence type="ECO:0000256" key="3">
    <source>
        <dbReference type="ARBA" id="ARBA00022692"/>
    </source>
</evidence>
<evidence type="ECO:0000256" key="1">
    <source>
        <dbReference type="ARBA" id="ARBA00004651"/>
    </source>
</evidence>
<dbReference type="CDD" id="cd17324">
    <property type="entry name" value="MFS_NepI_like"/>
    <property type="match status" value="1"/>
</dbReference>
<dbReference type="Pfam" id="PF07690">
    <property type="entry name" value="MFS_1"/>
    <property type="match status" value="1"/>
</dbReference>
<feature type="transmembrane region" description="Helical" evidence="6">
    <location>
        <begin position="99"/>
        <end position="124"/>
    </location>
</feature>
<keyword evidence="4 6" id="KW-1133">Transmembrane helix</keyword>
<evidence type="ECO:0000256" key="5">
    <source>
        <dbReference type="ARBA" id="ARBA00023136"/>
    </source>
</evidence>
<evidence type="ECO:0000256" key="4">
    <source>
        <dbReference type="ARBA" id="ARBA00022989"/>
    </source>
</evidence>
<feature type="transmembrane region" description="Helical" evidence="6">
    <location>
        <begin position="242"/>
        <end position="261"/>
    </location>
</feature>
<feature type="transmembrane region" description="Helical" evidence="6">
    <location>
        <begin position="294"/>
        <end position="312"/>
    </location>
</feature>
<evidence type="ECO:0000256" key="6">
    <source>
        <dbReference type="SAM" id="Phobius"/>
    </source>
</evidence>
<keyword evidence="5 6" id="KW-0472">Membrane</keyword>
<dbReference type="Proteomes" id="UP001605250">
    <property type="component" value="Unassembled WGS sequence"/>
</dbReference>
<dbReference type="InterPro" id="IPR011701">
    <property type="entry name" value="MFS"/>
</dbReference>
<feature type="domain" description="Major facilitator superfamily (MFS) profile" evidence="7">
    <location>
        <begin position="8"/>
        <end position="384"/>
    </location>
</feature>
<keyword evidence="9" id="KW-1185">Reference proteome</keyword>
<feature type="transmembrane region" description="Helical" evidence="6">
    <location>
        <begin position="9"/>
        <end position="33"/>
    </location>
</feature>
<evidence type="ECO:0000313" key="8">
    <source>
        <dbReference type="EMBL" id="MFG6076825.1"/>
    </source>
</evidence>
<dbReference type="EMBL" id="JBGCUC010000008">
    <property type="protein sequence ID" value="MFG6076825.1"/>
    <property type="molecule type" value="Genomic_DNA"/>
</dbReference>
<comment type="subcellular location">
    <subcellularLocation>
        <location evidence="1">Cell membrane</location>
        <topology evidence="1">Multi-pass membrane protein</topology>
    </subcellularLocation>
</comment>
<dbReference type="InterPro" id="IPR050189">
    <property type="entry name" value="MFS_Efflux_Transporters"/>
</dbReference>
<evidence type="ECO:0000313" key="9">
    <source>
        <dbReference type="Proteomes" id="UP001605250"/>
    </source>
</evidence>
<feature type="transmembrane region" description="Helical" evidence="6">
    <location>
        <begin position="338"/>
        <end position="357"/>
    </location>
</feature>
<dbReference type="PROSITE" id="PS50850">
    <property type="entry name" value="MFS"/>
    <property type="match status" value="1"/>
</dbReference>
<dbReference type="RefSeq" id="WP_301253271.1">
    <property type="nucleotide sequence ID" value="NZ_JBGCUC010000008.1"/>
</dbReference>
<keyword evidence="3 6" id="KW-0812">Transmembrane</keyword>
<evidence type="ECO:0000259" key="7">
    <source>
        <dbReference type="PROSITE" id="PS50850"/>
    </source>
</evidence>
<dbReference type="InterPro" id="IPR036259">
    <property type="entry name" value="MFS_trans_sf"/>
</dbReference>
<gene>
    <name evidence="8" type="ORF">AB3U87_10680</name>
</gene>
<dbReference type="PANTHER" id="PTHR43124:SF10">
    <property type="entry name" value="PURINE EFFLUX PUMP PBUE"/>
    <property type="match status" value="1"/>
</dbReference>
<feature type="transmembrane region" description="Helical" evidence="6">
    <location>
        <begin position="268"/>
        <end position="288"/>
    </location>
</feature>
<accession>A0ABW7CNN9</accession>
<keyword evidence="2" id="KW-1003">Cell membrane</keyword>
<dbReference type="PANTHER" id="PTHR43124">
    <property type="entry name" value="PURINE EFFLUX PUMP PBUE"/>
    <property type="match status" value="1"/>
</dbReference>
<dbReference type="SUPFAM" id="SSF103473">
    <property type="entry name" value="MFS general substrate transporter"/>
    <property type="match status" value="1"/>
</dbReference>
<dbReference type="InterPro" id="IPR020846">
    <property type="entry name" value="MFS_dom"/>
</dbReference>
<feature type="transmembrane region" description="Helical" evidence="6">
    <location>
        <begin position="74"/>
        <end position="93"/>
    </location>
</feature>
<feature type="transmembrane region" description="Helical" evidence="6">
    <location>
        <begin position="45"/>
        <end position="67"/>
    </location>
</feature>
<name>A0ABW7CNN9_9GAMM</name>
<sequence>MFEGYMKKIIFLSIGMFALGLDAYVIAGILPAIGLTYGTSEAQNAQTVTAFTLCYAVAAPLFSALLAGKSVRKILSVALVIFSVANIGSALSPDLHTLLFFRAIAGTGAGLFSPVAAAAAAALVSPERKGRALSMILGGMSTGTVIGVPLGLILSSHFGWQSTLWLVTVIGVVGLIGVVAGFPDITVSTPPSLSARFKMLGNRQVAATVGVTFLTALASLGLYTFIAPVLKEVSDVNAITPYLWAWGIGGMIASFSVGHVIDWCKKPAILLVFILLIMALSLLSIPITSQYGPAFAFLSFILWGATGWSSLAPQQHSLLRMQPEHGAAVVALNSSSNYLGGAVGTICGGLLISYGIHASNLPYFAGTVAALALVSHLGILASRRTAARENSFNN</sequence>
<reference evidence="8 9" key="1">
    <citation type="submission" date="2024-07" db="EMBL/GenBank/DDBJ databases">
        <title>Novel bacterial strain Erwinia sp. OPT-41 promoting growth of various crops.</title>
        <authorList>
            <person name="Egorshina A."/>
            <person name="Lukyantsev M.A."/>
            <person name="Golubev S.N."/>
            <person name="Muratova A.Y."/>
            <person name="Bulygina E.A."/>
        </authorList>
    </citation>
    <scope>NUCLEOTIDE SEQUENCE [LARGE SCALE GENOMIC DNA]</scope>
    <source>
        <strain evidence="8 9">OPT-41</strain>
    </source>
</reference>
<protein>
    <submittedName>
        <fullName evidence="8">MFS transporter</fullName>
    </submittedName>
</protein>
<dbReference type="Gene3D" id="1.20.1250.20">
    <property type="entry name" value="MFS general substrate transporter like domains"/>
    <property type="match status" value="1"/>
</dbReference>
<comment type="caution">
    <text evidence="8">The sequence shown here is derived from an EMBL/GenBank/DDBJ whole genome shotgun (WGS) entry which is preliminary data.</text>
</comment>
<feature type="transmembrane region" description="Helical" evidence="6">
    <location>
        <begin position="363"/>
        <end position="381"/>
    </location>
</feature>
<feature type="transmembrane region" description="Helical" evidence="6">
    <location>
        <begin position="164"/>
        <end position="185"/>
    </location>
</feature>
<feature type="transmembrane region" description="Helical" evidence="6">
    <location>
        <begin position="205"/>
        <end position="230"/>
    </location>
</feature>
<evidence type="ECO:0000256" key="2">
    <source>
        <dbReference type="ARBA" id="ARBA00022475"/>
    </source>
</evidence>